<dbReference type="InterPro" id="IPR001878">
    <property type="entry name" value="Znf_CCHC"/>
</dbReference>
<organism evidence="8 9">
    <name type="scientific">Euphydryas editha</name>
    <name type="common">Edith's checkerspot</name>
    <dbReference type="NCBI Taxonomy" id="104508"/>
    <lineage>
        <taxon>Eukaryota</taxon>
        <taxon>Metazoa</taxon>
        <taxon>Ecdysozoa</taxon>
        <taxon>Arthropoda</taxon>
        <taxon>Hexapoda</taxon>
        <taxon>Insecta</taxon>
        <taxon>Pterygota</taxon>
        <taxon>Neoptera</taxon>
        <taxon>Endopterygota</taxon>
        <taxon>Lepidoptera</taxon>
        <taxon>Glossata</taxon>
        <taxon>Ditrysia</taxon>
        <taxon>Papilionoidea</taxon>
        <taxon>Nymphalidae</taxon>
        <taxon>Nymphalinae</taxon>
        <taxon>Euphydryas</taxon>
    </lineage>
</organism>
<keyword evidence="2" id="KW-0548">Nucleotidyltransferase</keyword>
<dbReference type="GO" id="GO:0016779">
    <property type="term" value="F:nucleotidyltransferase activity"/>
    <property type="evidence" value="ECO:0007669"/>
    <property type="project" value="UniProtKB-KW"/>
</dbReference>
<proteinExistence type="predicted"/>
<accession>A0AAU9TUW5</accession>
<dbReference type="CDD" id="cd01647">
    <property type="entry name" value="RT_LTR"/>
    <property type="match status" value="1"/>
</dbReference>
<keyword evidence="5" id="KW-0863">Zinc-finger</keyword>
<evidence type="ECO:0000256" key="2">
    <source>
        <dbReference type="ARBA" id="ARBA00022695"/>
    </source>
</evidence>
<dbReference type="GO" id="GO:0008270">
    <property type="term" value="F:zinc ion binding"/>
    <property type="evidence" value="ECO:0007669"/>
    <property type="project" value="UniProtKB-KW"/>
</dbReference>
<dbReference type="PANTHER" id="PTHR37984:SF5">
    <property type="entry name" value="PROTEIN NYNRIN-LIKE"/>
    <property type="match status" value="1"/>
</dbReference>
<dbReference type="PANTHER" id="PTHR37984">
    <property type="entry name" value="PROTEIN CBG26694"/>
    <property type="match status" value="1"/>
</dbReference>
<feature type="domain" description="CCHC-type" evidence="7">
    <location>
        <begin position="77"/>
        <end position="92"/>
    </location>
</feature>
<comment type="caution">
    <text evidence="8">The sequence shown here is derived from an EMBL/GenBank/DDBJ whole genome shotgun (WGS) entry which is preliminary data.</text>
</comment>
<reference evidence="8" key="1">
    <citation type="submission" date="2022-03" db="EMBL/GenBank/DDBJ databases">
        <authorList>
            <person name="Tunstrom K."/>
        </authorList>
    </citation>
    <scope>NUCLEOTIDE SEQUENCE</scope>
</reference>
<dbReference type="GO" id="GO:0004519">
    <property type="term" value="F:endonuclease activity"/>
    <property type="evidence" value="ECO:0007669"/>
    <property type="project" value="UniProtKB-KW"/>
</dbReference>
<evidence type="ECO:0000256" key="4">
    <source>
        <dbReference type="ARBA" id="ARBA00022759"/>
    </source>
</evidence>
<name>A0AAU9TUW5_EUPED</name>
<evidence type="ECO:0000256" key="5">
    <source>
        <dbReference type="PROSITE-ProRule" id="PRU00047"/>
    </source>
</evidence>
<dbReference type="Gene3D" id="3.10.10.10">
    <property type="entry name" value="HIV Type 1 Reverse Transcriptase, subunit A, domain 1"/>
    <property type="match status" value="1"/>
</dbReference>
<keyword evidence="9" id="KW-1185">Reference proteome</keyword>
<keyword evidence="3" id="KW-0540">Nuclease</keyword>
<evidence type="ECO:0000313" key="9">
    <source>
        <dbReference type="Proteomes" id="UP001153954"/>
    </source>
</evidence>
<dbReference type="Pfam" id="PF00078">
    <property type="entry name" value="RVT_1"/>
    <property type="match status" value="1"/>
</dbReference>
<keyword evidence="4" id="KW-0378">Hydrolase</keyword>
<keyword evidence="4" id="KW-0255">Endonuclease</keyword>
<evidence type="ECO:0000256" key="1">
    <source>
        <dbReference type="ARBA" id="ARBA00022679"/>
    </source>
</evidence>
<dbReference type="InterPro" id="IPR043502">
    <property type="entry name" value="DNA/RNA_pol_sf"/>
</dbReference>
<protein>
    <recommendedName>
        <fullName evidence="7">CCHC-type domain-containing protein</fullName>
    </recommendedName>
</protein>
<dbReference type="Proteomes" id="UP001153954">
    <property type="component" value="Unassembled WGS sequence"/>
</dbReference>
<keyword evidence="5" id="KW-0479">Metal-binding</keyword>
<dbReference type="InterPro" id="IPR021109">
    <property type="entry name" value="Peptidase_aspartic_dom_sf"/>
</dbReference>
<evidence type="ECO:0000256" key="3">
    <source>
        <dbReference type="ARBA" id="ARBA00022722"/>
    </source>
</evidence>
<feature type="region of interest" description="Disordered" evidence="6">
    <location>
        <begin position="13"/>
        <end position="47"/>
    </location>
</feature>
<sequence>MHCSVHVHCDEAAGGASSSAGGRDGRGGPLMRSDQRVRRGNSEFDSRPNNNSVNVKCCDACGISHYDNYRCPATFLKCFLCNNRGHVKRMCPMKNNNRQVHELNNNMDSDLFHVSTLKEHYNLKDSKWYEILTLCKNGMSEQFKLDSGSDLNVISLYTLKKLGYSINDLTPSNVRAQSFCGNYLTILGSIEMLWSYKGCNYLIKFVISKNDCQSVLSKDTCESLKLIKRVYCLNIDNYSDLFHGVGKLPRKYKIILKDNVCPSVCPVRKIPLGIRDKLKSELEKMENMEIIRKVSHPTPWVNAIVLPAKKDGSVRVCLDPRPLNLAIRRAHYPLPTLTEIATKLHGAKYFSKLDARSGFWMVQLDDESADLCTFGTPFGRYQFLRLPYGISCASEVFHAKIR</sequence>
<dbReference type="GO" id="GO:0003676">
    <property type="term" value="F:nucleic acid binding"/>
    <property type="evidence" value="ECO:0007669"/>
    <property type="project" value="InterPro"/>
</dbReference>
<dbReference type="PROSITE" id="PS50158">
    <property type="entry name" value="ZF_CCHC"/>
    <property type="match status" value="1"/>
</dbReference>
<dbReference type="InterPro" id="IPR050951">
    <property type="entry name" value="Retrovirus_Pol_polyprotein"/>
</dbReference>
<dbReference type="AlphaFoldDB" id="A0AAU9TUW5"/>
<gene>
    <name evidence="8" type="ORF">EEDITHA_LOCUS7296</name>
</gene>
<dbReference type="EMBL" id="CAKOGL010000010">
    <property type="protein sequence ID" value="CAH2091429.1"/>
    <property type="molecule type" value="Genomic_DNA"/>
</dbReference>
<dbReference type="SUPFAM" id="SSF50630">
    <property type="entry name" value="Acid proteases"/>
    <property type="match status" value="1"/>
</dbReference>
<evidence type="ECO:0000313" key="8">
    <source>
        <dbReference type="EMBL" id="CAH2091429.1"/>
    </source>
</evidence>
<dbReference type="GO" id="GO:0071897">
    <property type="term" value="P:DNA biosynthetic process"/>
    <property type="evidence" value="ECO:0007669"/>
    <property type="project" value="UniProtKB-ARBA"/>
</dbReference>
<keyword evidence="1" id="KW-0808">Transferase</keyword>
<dbReference type="SUPFAM" id="SSF56672">
    <property type="entry name" value="DNA/RNA polymerases"/>
    <property type="match status" value="1"/>
</dbReference>
<evidence type="ECO:0000259" key="7">
    <source>
        <dbReference type="PROSITE" id="PS50158"/>
    </source>
</evidence>
<evidence type="ECO:0000256" key="6">
    <source>
        <dbReference type="SAM" id="MobiDB-lite"/>
    </source>
</evidence>
<feature type="compositionally biased region" description="Basic and acidic residues" evidence="6">
    <location>
        <begin position="33"/>
        <end position="46"/>
    </location>
</feature>
<dbReference type="InterPro" id="IPR000477">
    <property type="entry name" value="RT_dom"/>
</dbReference>
<keyword evidence="5" id="KW-0862">Zinc</keyword>